<dbReference type="InterPro" id="IPR045886">
    <property type="entry name" value="ThiF/MoeB/HesA"/>
</dbReference>
<dbReference type="GO" id="GO:0005737">
    <property type="term" value="C:cytoplasm"/>
    <property type="evidence" value="ECO:0007669"/>
    <property type="project" value="TreeGrafter"/>
</dbReference>
<dbReference type="EMBL" id="VIWT01000001">
    <property type="protein sequence ID" value="TWG01471.1"/>
    <property type="molecule type" value="Genomic_DNA"/>
</dbReference>
<gene>
    <name evidence="2" type="ORF">FHX73_115372</name>
</gene>
<dbReference type="OrthoDB" id="9204719at2"/>
<dbReference type="Pfam" id="PF00899">
    <property type="entry name" value="ThiF"/>
    <property type="match status" value="1"/>
</dbReference>
<dbReference type="RefSeq" id="WP_145907812.1">
    <property type="nucleotide sequence ID" value="NZ_BAAAMZ010000007.1"/>
</dbReference>
<dbReference type="AlphaFoldDB" id="A0A561UQ41"/>
<keyword evidence="3" id="KW-1185">Reference proteome</keyword>
<accession>A0A561UQ41</accession>
<dbReference type="SUPFAM" id="SSF69572">
    <property type="entry name" value="Activating enzymes of the ubiquitin-like proteins"/>
    <property type="match status" value="1"/>
</dbReference>
<comment type="caution">
    <text evidence="2">The sequence shown here is derived from an EMBL/GenBank/DDBJ whole genome shotgun (WGS) entry which is preliminary data.</text>
</comment>
<dbReference type="InterPro" id="IPR035985">
    <property type="entry name" value="Ubiquitin-activating_enz"/>
</dbReference>
<evidence type="ECO:0000313" key="2">
    <source>
        <dbReference type="EMBL" id="TWG01471.1"/>
    </source>
</evidence>
<keyword evidence="2" id="KW-0808">Transferase</keyword>
<dbReference type="PANTHER" id="PTHR10953:SF102">
    <property type="entry name" value="ADENYLYLTRANSFERASE AND SULFURTRANSFERASE MOCS3"/>
    <property type="match status" value="1"/>
</dbReference>
<protein>
    <submittedName>
        <fullName evidence="2">Molybdopterin/thiamine biosynthesis adenylyltransferase</fullName>
    </submittedName>
</protein>
<feature type="domain" description="THIF-type NAD/FAD binding fold" evidence="1">
    <location>
        <begin position="125"/>
        <end position="355"/>
    </location>
</feature>
<evidence type="ECO:0000313" key="3">
    <source>
        <dbReference type="Proteomes" id="UP000317940"/>
    </source>
</evidence>
<dbReference type="Proteomes" id="UP000317940">
    <property type="component" value="Unassembled WGS sequence"/>
</dbReference>
<reference evidence="2 3" key="1">
    <citation type="submission" date="2019-06" db="EMBL/GenBank/DDBJ databases">
        <title>Sequencing the genomes of 1000 actinobacteria strains.</title>
        <authorList>
            <person name="Klenk H.-P."/>
        </authorList>
    </citation>
    <scope>NUCLEOTIDE SEQUENCE [LARGE SCALE GENOMIC DNA]</scope>
    <source>
        <strain evidence="2 3">DSM 44826</strain>
    </source>
</reference>
<dbReference type="PANTHER" id="PTHR10953">
    <property type="entry name" value="UBIQUITIN-ACTIVATING ENZYME E1"/>
    <property type="match status" value="1"/>
</dbReference>
<evidence type="ECO:0000259" key="1">
    <source>
        <dbReference type="Pfam" id="PF00899"/>
    </source>
</evidence>
<dbReference type="GO" id="GO:0016779">
    <property type="term" value="F:nucleotidyltransferase activity"/>
    <property type="evidence" value="ECO:0007669"/>
    <property type="project" value="UniProtKB-KW"/>
</dbReference>
<organism evidence="2 3">
    <name type="scientific">Kitasatospora viridis</name>
    <dbReference type="NCBI Taxonomy" id="281105"/>
    <lineage>
        <taxon>Bacteria</taxon>
        <taxon>Bacillati</taxon>
        <taxon>Actinomycetota</taxon>
        <taxon>Actinomycetes</taxon>
        <taxon>Kitasatosporales</taxon>
        <taxon>Streptomycetaceae</taxon>
        <taxon>Kitasatospora</taxon>
    </lineage>
</organism>
<dbReference type="GO" id="GO:0008641">
    <property type="term" value="F:ubiquitin-like modifier activating enzyme activity"/>
    <property type="evidence" value="ECO:0007669"/>
    <property type="project" value="InterPro"/>
</dbReference>
<sequence>MHLPMLKPGHLPTRRPDGTILIGPWLYGLASALTDSSGLVWPLCRLLDGRHPVAEIAARMAAEHGATQDQVQQILDLLEAHGWLLDAATTPPPELDPADVARHTRTLDFLIGIDETPRANHYELLAGLRRASVTVLGLGGVGSAAAVSLAATGVGRLHLLDFDTVELTNLNRQLLFAEADLGRPKTEVVAERLRALDSRLVVSTERTRITAAADVAHALRGADLVLSCADSPAEVRDWINDACFAAGKPWLTAGYAGALVTMATMIPGRTCCYRCLSGPQREQKRERGERIPELAGAAHHPVIAASAQITANQLALEGIRLLLGMPVQAAGREIHANLLDLGYHHVFEGKPLADCPAGCGALLDVPVR</sequence>
<dbReference type="Gene3D" id="3.40.50.720">
    <property type="entry name" value="NAD(P)-binding Rossmann-like Domain"/>
    <property type="match status" value="1"/>
</dbReference>
<keyword evidence="2" id="KW-0548">Nucleotidyltransferase</keyword>
<dbReference type="InterPro" id="IPR000594">
    <property type="entry name" value="ThiF_NAD_FAD-bd"/>
</dbReference>
<proteinExistence type="predicted"/>
<dbReference type="Gene3D" id="3.90.930.60">
    <property type="match status" value="1"/>
</dbReference>
<name>A0A561UQ41_9ACTN</name>
<dbReference type="GO" id="GO:0004792">
    <property type="term" value="F:thiosulfate-cyanide sulfurtransferase activity"/>
    <property type="evidence" value="ECO:0007669"/>
    <property type="project" value="TreeGrafter"/>
</dbReference>